<keyword evidence="4" id="KW-1185">Reference proteome</keyword>
<feature type="compositionally biased region" description="Polar residues" evidence="1">
    <location>
        <begin position="72"/>
        <end position="83"/>
    </location>
</feature>
<evidence type="ECO:0000256" key="2">
    <source>
        <dbReference type="SAM" id="Phobius"/>
    </source>
</evidence>
<name>A0AAD6S1Q2_9AGAR</name>
<feature type="transmembrane region" description="Helical" evidence="2">
    <location>
        <begin position="35"/>
        <end position="58"/>
    </location>
</feature>
<dbReference type="AlphaFoldDB" id="A0AAD6S1Q2"/>
<sequence>MVKTAVPDEVDNKTNANDTDDADLARAIAESLRDIAPPATSCYLFLFAVLAAHLLIYVENERQEDATPAPASRTTGAKSISKSHTTDITNANTNANAPGPPPTAGIPTAGGGAPSFLTDHAEMERERLAQQKRVRPASPVVARLASSDDDEYDEEAGDGEEGSEGSARKRARLDARGDASGGGGASGTGTGAGAGGNRGGNKGAGASASASGSTPDDRRLFLV</sequence>
<protein>
    <submittedName>
        <fullName evidence="3">Uncharacterized protein</fullName>
    </submittedName>
</protein>
<feature type="compositionally biased region" description="Acidic residues" evidence="1">
    <location>
        <begin position="147"/>
        <end position="163"/>
    </location>
</feature>
<keyword evidence="2" id="KW-0472">Membrane</keyword>
<feature type="compositionally biased region" description="Basic and acidic residues" evidence="1">
    <location>
        <begin position="119"/>
        <end position="129"/>
    </location>
</feature>
<feature type="compositionally biased region" description="Low complexity" evidence="1">
    <location>
        <begin position="204"/>
        <end position="213"/>
    </location>
</feature>
<dbReference type="Proteomes" id="UP001218188">
    <property type="component" value="Unassembled WGS sequence"/>
</dbReference>
<keyword evidence="2" id="KW-1133">Transmembrane helix</keyword>
<gene>
    <name evidence="3" type="ORF">C8F04DRAFT_1279730</name>
</gene>
<dbReference type="InterPro" id="IPR003903">
    <property type="entry name" value="UIM_dom"/>
</dbReference>
<keyword evidence="2" id="KW-0812">Transmembrane</keyword>
<evidence type="ECO:0000256" key="1">
    <source>
        <dbReference type="SAM" id="MobiDB-lite"/>
    </source>
</evidence>
<evidence type="ECO:0000313" key="4">
    <source>
        <dbReference type="Proteomes" id="UP001218188"/>
    </source>
</evidence>
<dbReference type="EMBL" id="JARJCM010000420">
    <property type="protein sequence ID" value="KAJ7017277.1"/>
    <property type="molecule type" value="Genomic_DNA"/>
</dbReference>
<reference evidence="3" key="1">
    <citation type="submission" date="2023-03" db="EMBL/GenBank/DDBJ databases">
        <title>Massive genome expansion in bonnet fungi (Mycena s.s.) driven by repeated elements and novel gene families across ecological guilds.</title>
        <authorList>
            <consortium name="Lawrence Berkeley National Laboratory"/>
            <person name="Harder C.B."/>
            <person name="Miyauchi S."/>
            <person name="Viragh M."/>
            <person name="Kuo A."/>
            <person name="Thoen E."/>
            <person name="Andreopoulos B."/>
            <person name="Lu D."/>
            <person name="Skrede I."/>
            <person name="Drula E."/>
            <person name="Henrissat B."/>
            <person name="Morin E."/>
            <person name="Kohler A."/>
            <person name="Barry K."/>
            <person name="LaButti K."/>
            <person name="Morin E."/>
            <person name="Salamov A."/>
            <person name="Lipzen A."/>
            <person name="Mereny Z."/>
            <person name="Hegedus B."/>
            <person name="Baldrian P."/>
            <person name="Stursova M."/>
            <person name="Weitz H."/>
            <person name="Taylor A."/>
            <person name="Grigoriev I.V."/>
            <person name="Nagy L.G."/>
            <person name="Martin F."/>
            <person name="Kauserud H."/>
        </authorList>
    </citation>
    <scope>NUCLEOTIDE SEQUENCE</scope>
    <source>
        <strain evidence="3">CBHHK200</strain>
    </source>
</reference>
<feature type="region of interest" description="Disordered" evidence="1">
    <location>
        <begin position="63"/>
        <end position="223"/>
    </location>
</feature>
<feature type="compositionally biased region" description="Low complexity" evidence="1">
    <location>
        <begin position="86"/>
        <end position="97"/>
    </location>
</feature>
<feature type="compositionally biased region" description="Gly residues" evidence="1">
    <location>
        <begin position="179"/>
        <end position="203"/>
    </location>
</feature>
<accession>A0AAD6S1Q2</accession>
<comment type="caution">
    <text evidence="3">The sequence shown here is derived from an EMBL/GenBank/DDBJ whole genome shotgun (WGS) entry which is preliminary data.</text>
</comment>
<organism evidence="3 4">
    <name type="scientific">Mycena alexandri</name>
    <dbReference type="NCBI Taxonomy" id="1745969"/>
    <lineage>
        <taxon>Eukaryota</taxon>
        <taxon>Fungi</taxon>
        <taxon>Dikarya</taxon>
        <taxon>Basidiomycota</taxon>
        <taxon>Agaricomycotina</taxon>
        <taxon>Agaricomycetes</taxon>
        <taxon>Agaricomycetidae</taxon>
        <taxon>Agaricales</taxon>
        <taxon>Marasmiineae</taxon>
        <taxon>Mycenaceae</taxon>
        <taxon>Mycena</taxon>
    </lineage>
</organism>
<evidence type="ECO:0000313" key="3">
    <source>
        <dbReference type="EMBL" id="KAJ7017277.1"/>
    </source>
</evidence>
<dbReference type="PROSITE" id="PS50330">
    <property type="entry name" value="UIM"/>
    <property type="match status" value="1"/>
</dbReference>
<proteinExistence type="predicted"/>